<organism evidence="1 2">
    <name type="scientific">Puccinia striiformis f. sp. tritici</name>
    <dbReference type="NCBI Taxonomy" id="168172"/>
    <lineage>
        <taxon>Eukaryota</taxon>
        <taxon>Fungi</taxon>
        <taxon>Dikarya</taxon>
        <taxon>Basidiomycota</taxon>
        <taxon>Pucciniomycotina</taxon>
        <taxon>Pucciniomycetes</taxon>
        <taxon>Pucciniales</taxon>
        <taxon>Pucciniaceae</taxon>
        <taxon>Puccinia</taxon>
    </lineage>
</organism>
<accession>A0ACC0EKC7</accession>
<reference evidence="2" key="2">
    <citation type="journal article" date="2018" name="Mol. Plant Microbe Interact.">
        <title>Genome sequence resources for the wheat stripe rust pathogen (Puccinia striiformis f. sp. tritici) and the barley stripe rust pathogen (Puccinia striiformis f. sp. hordei).</title>
        <authorList>
            <person name="Xia C."/>
            <person name="Wang M."/>
            <person name="Yin C."/>
            <person name="Cornejo O.E."/>
            <person name="Hulbert S.H."/>
            <person name="Chen X."/>
        </authorList>
    </citation>
    <scope>NUCLEOTIDE SEQUENCE [LARGE SCALE GENOMIC DNA]</scope>
    <source>
        <strain evidence="2">93-210</strain>
    </source>
</reference>
<evidence type="ECO:0000313" key="1">
    <source>
        <dbReference type="EMBL" id="KAI7955068.1"/>
    </source>
</evidence>
<dbReference type="Proteomes" id="UP001060170">
    <property type="component" value="Chromosome 5"/>
</dbReference>
<proteinExistence type="predicted"/>
<reference evidence="1 2" key="3">
    <citation type="journal article" date="2022" name="Microbiol. Spectr.">
        <title>Folding features and dynamics of 3D genome architecture in plant fungal pathogens.</title>
        <authorList>
            <person name="Xia C."/>
        </authorList>
    </citation>
    <scope>NUCLEOTIDE SEQUENCE [LARGE SCALE GENOMIC DNA]</scope>
    <source>
        <strain evidence="1 2">93-210</strain>
    </source>
</reference>
<keyword evidence="2" id="KW-1185">Reference proteome</keyword>
<comment type="caution">
    <text evidence="1">The sequence shown here is derived from an EMBL/GenBank/DDBJ whole genome shotgun (WGS) entry which is preliminary data.</text>
</comment>
<name>A0ACC0EKC7_9BASI</name>
<dbReference type="EMBL" id="CM045869">
    <property type="protein sequence ID" value="KAI7955068.1"/>
    <property type="molecule type" value="Genomic_DNA"/>
</dbReference>
<protein>
    <submittedName>
        <fullName evidence="1">Uncharacterized protein</fullName>
    </submittedName>
</protein>
<reference evidence="2" key="1">
    <citation type="journal article" date="2018" name="BMC Genomics">
        <title>Genomic insights into host adaptation between the wheat stripe rust pathogen (Puccinia striiformis f. sp. tritici) and the barley stripe rust pathogen (Puccinia striiformis f. sp. hordei).</title>
        <authorList>
            <person name="Xia C."/>
            <person name="Wang M."/>
            <person name="Yin C."/>
            <person name="Cornejo O.E."/>
            <person name="Hulbert S.H."/>
            <person name="Chen X."/>
        </authorList>
    </citation>
    <scope>NUCLEOTIDE SEQUENCE [LARGE SCALE GENOMIC DNA]</scope>
    <source>
        <strain evidence="2">93-210</strain>
    </source>
</reference>
<evidence type="ECO:0000313" key="2">
    <source>
        <dbReference type="Proteomes" id="UP001060170"/>
    </source>
</evidence>
<gene>
    <name evidence="1" type="ORF">MJO28_005468</name>
</gene>
<feature type="non-terminal residue" evidence="1">
    <location>
        <position position="1"/>
    </location>
</feature>
<sequence>DPTGNESVKEEAEGCTDIETDSDTTGDESDKEEAKKTPLLNLKPIPLAMKVKVIRKRLRNTPMLKPIPLAMRVIRKRLRDTKILKLIPLAMKGIRKRLRGRLAADGNLNPRQLNMSHRIWASECVACKIMVSCSAGQGSFQELAQDMGRLGSQKTEIQSLCQLNGPKRYQDIQTNTTGDKSYKEEAKSYTNIESNTTGNESDKEKLIPLAMKVIRKRLKGTLILKPIPLVMKVIRKRLSDTKILKPIPLAMRNQLTMKTWKNWGTLT</sequence>